<proteinExistence type="predicted"/>
<feature type="compositionally biased region" description="Low complexity" evidence="2">
    <location>
        <begin position="300"/>
        <end position="319"/>
    </location>
</feature>
<dbReference type="OrthoDB" id="3240300at2"/>
<dbReference type="PROSITE" id="PS50006">
    <property type="entry name" value="FHA_DOMAIN"/>
    <property type="match status" value="1"/>
</dbReference>
<reference evidence="4 5" key="1">
    <citation type="submission" date="2018-09" db="EMBL/GenBank/DDBJ databases">
        <title>Characterization of the phylogenetic diversity of five novel species belonging to the genus Bifidobacterium.</title>
        <authorList>
            <person name="Lugli G.A."/>
            <person name="Duranti S."/>
            <person name="Milani C."/>
        </authorList>
    </citation>
    <scope>NUCLEOTIDE SEQUENCE [LARGE SCALE GENOMIC DNA]</scope>
    <source>
        <strain evidence="4 5">2034B</strain>
    </source>
</reference>
<evidence type="ECO:0000313" key="5">
    <source>
        <dbReference type="Proteomes" id="UP000287533"/>
    </source>
</evidence>
<keyword evidence="5" id="KW-1185">Reference proteome</keyword>
<dbReference type="Proteomes" id="UP000287533">
    <property type="component" value="Unassembled WGS sequence"/>
</dbReference>
<dbReference type="Gene3D" id="2.60.200.20">
    <property type="match status" value="1"/>
</dbReference>
<feature type="domain" description="FHA" evidence="3">
    <location>
        <begin position="29"/>
        <end position="84"/>
    </location>
</feature>
<feature type="compositionally biased region" description="Polar residues" evidence="2">
    <location>
        <begin position="342"/>
        <end position="358"/>
    </location>
</feature>
<dbReference type="InterPro" id="IPR000253">
    <property type="entry name" value="FHA_dom"/>
</dbReference>
<dbReference type="AlphaFoldDB" id="A0A430FJC8"/>
<dbReference type="Pfam" id="PF00498">
    <property type="entry name" value="FHA"/>
    <property type="match status" value="1"/>
</dbReference>
<dbReference type="EMBL" id="QXGL01000004">
    <property type="protein sequence ID" value="RSX52910.1"/>
    <property type="molecule type" value="Genomic_DNA"/>
</dbReference>
<evidence type="ECO:0000256" key="2">
    <source>
        <dbReference type="SAM" id="MobiDB-lite"/>
    </source>
</evidence>
<feature type="compositionally biased region" description="Polar residues" evidence="2">
    <location>
        <begin position="320"/>
        <end position="333"/>
    </location>
</feature>
<dbReference type="Pfam" id="PF25591">
    <property type="entry name" value="LRV_2"/>
    <property type="match status" value="1"/>
</dbReference>
<feature type="compositionally biased region" description="Low complexity" evidence="2">
    <location>
        <begin position="185"/>
        <end position="195"/>
    </location>
</feature>
<evidence type="ECO:0000256" key="1">
    <source>
        <dbReference type="ARBA" id="ARBA00022553"/>
    </source>
</evidence>
<dbReference type="RefSeq" id="WP_125981419.1">
    <property type="nucleotide sequence ID" value="NZ_QXGL01000004.1"/>
</dbReference>
<name>A0A430FJC8_9BIFI</name>
<organism evidence="4 5">
    <name type="scientific">Bifidobacterium goeldii</name>
    <dbReference type="NCBI Taxonomy" id="2306975"/>
    <lineage>
        <taxon>Bacteria</taxon>
        <taxon>Bacillati</taxon>
        <taxon>Actinomycetota</taxon>
        <taxon>Actinomycetes</taxon>
        <taxon>Bifidobacteriales</taxon>
        <taxon>Bifidobacteriaceae</taxon>
        <taxon>Bifidobacterium</taxon>
    </lineage>
</organism>
<evidence type="ECO:0000259" key="3">
    <source>
        <dbReference type="PROSITE" id="PS50006"/>
    </source>
</evidence>
<accession>A0A430FJC8</accession>
<dbReference type="SUPFAM" id="SSF49879">
    <property type="entry name" value="SMAD/FHA domain"/>
    <property type="match status" value="1"/>
</dbReference>
<gene>
    <name evidence="4" type="ORF">D2E25_1481</name>
</gene>
<keyword evidence="1" id="KW-0597">Phosphoprotein</keyword>
<protein>
    <recommendedName>
        <fullName evidence="3">FHA domain-containing protein</fullName>
    </recommendedName>
</protein>
<comment type="caution">
    <text evidence="4">The sequence shown here is derived from an EMBL/GenBank/DDBJ whole genome shotgun (WGS) entry which is preliminary data.</text>
</comment>
<feature type="compositionally biased region" description="Polar residues" evidence="2">
    <location>
        <begin position="275"/>
        <end position="284"/>
    </location>
</feature>
<evidence type="ECO:0000313" key="4">
    <source>
        <dbReference type="EMBL" id="RSX52910.1"/>
    </source>
</evidence>
<feature type="region of interest" description="Disordered" evidence="2">
    <location>
        <begin position="185"/>
        <end position="358"/>
    </location>
</feature>
<dbReference type="InterPro" id="IPR008984">
    <property type="entry name" value="SMAD_FHA_dom_sf"/>
</dbReference>
<dbReference type="InterPro" id="IPR057893">
    <property type="entry name" value="LRV_2"/>
</dbReference>
<sequence length="498" mass="53307">MNGEQRTTQQWTIRINGVDQISVKPGESIEIGRKPLRPLPDDGHQRLEVSDGTRSMSKRHALFTVSGAGSGTLRDLGSTNGSYVVRGNGDLMRLPVQSDFLLPTSPIRMQFGDVPVDFIRVAKPVSETFTVPDLFGYALDTVKQEQQEPDAAEMSVDDILDLRAGEPTAAFSADTVRRRVRDLNNGLHGLNGLAGADDDEDSMPDSMPIHVPGETPKPASPRDLFADALADDADGEPSSAEPTESAEEPAEVPTQAHVEESVATSADTGDANDASAEQASTEPQVESAAPAQGEAAQHDVAGAETVETVETAVEENVTASGNTTAVDEQTVTVDVQAGHSDIANTGDTNTAVESAASTTAQSLIGEQVAGQTAAAERADIPEEHRRFAEPSVQPDETETFKPIFEPGSVFERVSKGEFRRSEQRIEAGGFTSDDAKRTSDFTEQFEIARHPQLLPFLAMNPSLYDDLYAWLAAQGNADIDAALERNAGYRDYRNAVGK</sequence>